<dbReference type="EMBL" id="BDFE01000015">
    <property type="protein sequence ID" value="GAU08487.1"/>
    <property type="molecule type" value="Genomic_DNA"/>
</dbReference>
<keyword evidence="5 6" id="KW-0472">Membrane</keyword>
<dbReference type="RefSeq" id="WP_069858059.1">
    <property type="nucleotide sequence ID" value="NZ_BDFE01000015.1"/>
</dbReference>
<organism evidence="7 8">
    <name type="scientific">Desulfoplanes formicivorans</name>
    <dbReference type="NCBI Taxonomy" id="1592317"/>
    <lineage>
        <taxon>Bacteria</taxon>
        <taxon>Pseudomonadati</taxon>
        <taxon>Thermodesulfobacteriota</taxon>
        <taxon>Desulfovibrionia</taxon>
        <taxon>Desulfovibrionales</taxon>
        <taxon>Desulfoplanaceae</taxon>
        <taxon>Desulfoplanes</taxon>
    </lineage>
</organism>
<dbReference type="Proteomes" id="UP000095200">
    <property type="component" value="Unassembled WGS sequence"/>
</dbReference>
<evidence type="ECO:0000256" key="5">
    <source>
        <dbReference type="ARBA" id="ARBA00023136"/>
    </source>
</evidence>
<feature type="transmembrane region" description="Helical" evidence="6">
    <location>
        <begin position="223"/>
        <end position="246"/>
    </location>
</feature>
<sequence>MNAAMNISVIHLACFFVLLIIPGLLFRYLNLRLTRQMIIGFTRMIIQLSLVAVYLEYIFAWDSMIVNILWIMLMVLVANGAILRQSGLSFPRFITATYPCYALLAMAILASFLIVLDKQVLFSARYLIPLAGMIFGNILRTNVVALDRFYDLLIRREDEYMAYVSMGATQGEAIRPFVREACRAAFGPQLASVSTMGLVALPGMMTGQILGGSSPAVAIKYQLMIMVAIFLTSSLSSFLTIMVSALKSFDAYGRLNRDMFLKDR</sequence>
<feature type="transmembrane region" description="Helical" evidence="6">
    <location>
        <begin position="95"/>
        <end position="114"/>
    </location>
</feature>
<name>A0A194AEI1_9BACT</name>
<dbReference type="AlphaFoldDB" id="A0A194AEI1"/>
<feature type="transmembrane region" description="Helical" evidence="6">
    <location>
        <begin position="126"/>
        <end position="146"/>
    </location>
</feature>
<comment type="similarity">
    <text evidence="2">Belongs to the UPF0014 family.</text>
</comment>
<feature type="transmembrane region" description="Helical" evidence="6">
    <location>
        <begin position="38"/>
        <end position="59"/>
    </location>
</feature>
<evidence type="ECO:0000256" key="2">
    <source>
        <dbReference type="ARBA" id="ARBA00005268"/>
    </source>
</evidence>
<gene>
    <name evidence="7" type="ORF">DPF_1197</name>
</gene>
<dbReference type="PANTHER" id="PTHR30028:SF0">
    <property type="entry name" value="PROTEIN ALUMINUM SENSITIVE 3"/>
    <property type="match status" value="1"/>
</dbReference>
<dbReference type="GO" id="GO:0005886">
    <property type="term" value="C:plasma membrane"/>
    <property type="evidence" value="ECO:0007669"/>
    <property type="project" value="TreeGrafter"/>
</dbReference>
<evidence type="ECO:0000313" key="8">
    <source>
        <dbReference type="Proteomes" id="UP000095200"/>
    </source>
</evidence>
<dbReference type="PANTHER" id="PTHR30028">
    <property type="entry name" value="UPF0014 INNER MEMBRANE PROTEIN YBBM-RELATED"/>
    <property type="match status" value="1"/>
</dbReference>
<keyword evidence="3 6" id="KW-0812">Transmembrane</keyword>
<proteinExistence type="inferred from homology"/>
<keyword evidence="4 6" id="KW-1133">Transmembrane helix</keyword>
<protein>
    <submittedName>
        <fullName evidence="7">ABC transporter permease</fullName>
    </submittedName>
</protein>
<accession>A0A194AEI1</accession>
<comment type="subcellular location">
    <subcellularLocation>
        <location evidence="1">Membrane</location>
        <topology evidence="1">Multi-pass membrane protein</topology>
    </subcellularLocation>
</comment>
<feature type="transmembrane region" description="Helical" evidence="6">
    <location>
        <begin position="65"/>
        <end position="83"/>
    </location>
</feature>
<evidence type="ECO:0000313" key="7">
    <source>
        <dbReference type="EMBL" id="GAU08487.1"/>
    </source>
</evidence>
<comment type="caution">
    <text evidence="7">The sequence shown here is derived from an EMBL/GenBank/DDBJ whole genome shotgun (WGS) entry which is preliminary data.</text>
</comment>
<keyword evidence="8" id="KW-1185">Reference proteome</keyword>
<evidence type="ECO:0000256" key="6">
    <source>
        <dbReference type="SAM" id="Phobius"/>
    </source>
</evidence>
<dbReference type="InterPro" id="IPR005226">
    <property type="entry name" value="UPF0014_fam"/>
</dbReference>
<evidence type="ECO:0000256" key="4">
    <source>
        <dbReference type="ARBA" id="ARBA00022989"/>
    </source>
</evidence>
<feature type="transmembrane region" description="Helical" evidence="6">
    <location>
        <begin position="6"/>
        <end position="26"/>
    </location>
</feature>
<reference evidence="8" key="1">
    <citation type="submission" date="2016-06" db="EMBL/GenBank/DDBJ databases">
        <title>Draft genome sequence of Desulfoplanes formicivorans strain Pf12B.</title>
        <authorList>
            <person name="Watanabe M."/>
            <person name="Kojima H."/>
            <person name="Fukui M."/>
        </authorList>
    </citation>
    <scope>NUCLEOTIDE SEQUENCE [LARGE SCALE GENOMIC DNA]</scope>
    <source>
        <strain evidence="8">Pf12B</strain>
    </source>
</reference>
<evidence type="ECO:0000256" key="3">
    <source>
        <dbReference type="ARBA" id="ARBA00022692"/>
    </source>
</evidence>
<evidence type="ECO:0000256" key="1">
    <source>
        <dbReference type="ARBA" id="ARBA00004141"/>
    </source>
</evidence>
<dbReference type="STRING" id="1592317.DPF_1197"/>
<dbReference type="Pfam" id="PF03649">
    <property type="entry name" value="UPF0014"/>
    <property type="match status" value="1"/>
</dbReference>